<feature type="region of interest" description="Disordered" evidence="1">
    <location>
        <begin position="669"/>
        <end position="804"/>
    </location>
</feature>
<proteinExistence type="predicted"/>
<feature type="compositionally biased region" description="Polar residues" evidence="1">
    <location>
        <begin position="682"/>
        <end position="692"/>
    </location>
</feature>
<feature type="compositionally biased region" description="Basic and acidic residues" evidence="1">
    <location>
        <begin position="337"/>
        <end position="346"/>
    </location>
</feature>
<evidence type="ECO:0000313" key="3">
    <source>
        <dbReference type="EMBL" id="KAK5996878.1"/>
    </source>
</evidence>
<feature type="compositionally biased region" description="Polar residues" evidence="1">
    <location>
        <begin position="376"/>
        <end position="393"/>
    </location>
</feature>
<name>A0ABR0SXJ0_9HYPO</name>
<feature type="compositionally biased region" description="Low complexity" evidence="1">
    <location>
        <begin position="724"/>
        <end position="742"/>
    </location>
</feature>
<dbReference type="EMBL" id="JAVFKD010000002">
    <property type="protein sequence ID" value="KAK5996878.1"/>
    <property type="molecule type" value="Genomic_DNA"/>
</dbReference>
<feature type="region of interest" description="Disordered" evidence="1">
    <location>
        <begin position="336"/>
        <end position="393"/>
    </location>
</feature>
<comment type="caution">
    <text evidence="3">The sequence shown here is derived from an EMBL/GenBank/DDBJ whole genome shotgun (WGS) entry which is preliminary data.</text>
</comment>
<organism evidence="3 4">
    <name type="scientific">Cladobotryum mycophilum</name>
    <dbReference type="NCBI Taxonomy" id="491253"/>
    <lineage>
        <taxon>Eukaryota</taxon>
        <taxon>Fungi</taxon>
        <taxon>Dikarya</taxon>
        <taxon>Ascomycota</taxon>
        <taxon>Pezizomycotina</taxon>
        <taxon>Sordariomycetes</taxon>
        <taxon>Hypocreomycetidae</taxon>
        <taxon>Hypocreales</taxon>
        <taxon>Hypocreaceae</taxon>
        <taxon>Cladobotryum</taxon>
    </lineage>
</organism>
<evidence type="ECO:0000256" key="1">
    <source>
        <dbReference type="SAM" id="MobiDB-lite"/>
    </source>
</evidence>
<dbReference type="Proteomes" id="UP001338125">
    <property type="component" value="Unassembled WGS sequence"/>
</dbReference>
<dbReference type="Pfam" id="PF23305">
    <property type="entry name" value="DUF7082"/>
    <property type="match status" value="1"/>
</dbReference>
<protein>
    <recommendedName>
        <fullName evidence="2">DUF7082 domain-containing protein</fullName>
    </recommendedName>
</protein>
<keyword evidence="4" id="KW-1185">Reference proteome</keyword>
<sequence>MSASIGSPAPKIHTSSFLPSSPFPVQVALVHSSRLAQIDRHRRLAQDKTTCISHLVSQKQSPLVFLIPLLPFDILQGTRDFDSPESPHLSDALSVSLPFWSQVWHTIPIFHRFSAYHTDKPIIVGEDDRLESPDTLTLKYEQAVRTANGGERGGDSPSGHFTMATYSKAQVPPVNGYDTPRYQDASYEQYPSQSFSAQQSEKFAQLNQQSFANNNAVASYVPAGPTVLSSQPASGMYGTKVFLKISSQYDLFAMSSPAPYFFLFFGSEKCPVQELVRDSQENGAFVYSCSVDAPQLLVTGSSGSNVPLSLVAEGHSGEEISRTVAGSFQYLEGSGDEITRTDKITKQDAPAPATEVDQPSTSPKTVDAPALPAAAPTNSYDYPSQPGQYPNSFPQGNSDMITAYRSTSFTDPHYHRRNAPGGWGAYGSGLPGSGRAPSALDHAGMPNRPNLTPLPMPSSAGNGTPQLIRTSTIASAGGNSSYHPMSLYSSKAVLKINGKLDAMAEKWTQEEWDNRRRIVMFRKTQQGSTLTASFRAVPVNDRPPNSICISCIWWAEKGECYVTSVDTIHLLEQLVASPSRFSVEEKNRIRRNLEGFHPLTVSKAKPDSEEFFKIIMGFPNPKPRNIEKDVKVFPWKILEPALKKIIGKYSASPSSTLPPATMMTPVSAAPYATLPTPPGHNMGSQPSMSSQHGDPHGQYPVHSSHNPSHHDAIPSPRSISGSQPSWAPYTAAPAYPASTTRTLSPNLRNPSPQQPPPMRINTNTAPLPAVSTYDSRSASAGGYGSTGLHTPISHHPSTATPLGGTLHLPAILRITTQA</sequence>
<feature type="domain" description="DUF7082" evidence="2">
    <location>
        <begin position="491"/>
        <end position="646"/>
    </location>
</feature>
<reference evidence="3 4" key="1">
    <citation type="submission" date="2024-01" db="EMBL/GenBank/DDBJ databases">
        <title>Complete genome of Cladobotryum mycophilum ATHUM6906.</title>
        <authorList>
            <person name="Christinaki A.C."/>
            <person name="Myridakis A.I."/>
            <person name="Kouvelis V.N."/>
        </authorList>
    </citation>
    <scope>NUCLEOTIDE SEQUENCE [LARGE SCALE GENOMIC DNA]</scope>
    <source>
        <strain evidence="3 4">ATHUM6906</strain>
    </source>
</reference>
<dbReference type="PANTHER" id="PTHR39463:SF1">
    <property type="entry name" value="MEDUSA"/>
    <property type="match status" value="1"/>
</dbReference>
<gene>
    <name evidence="3" type="ORF">PT974_02225</name>
</gene>
<evidence type="ECO:0000313" key="4">
    <source>
        <dbReference type="Proteomes" id="UP001338125"/>
    </source>
</evidence>
<accession>A0ABR0SXJ0</accession>
<evidence type="ECO:0000259" key="2">
    <source>
        <dbReference type="Pfam" id="PF23305"/>
    </source>
</evidence>
<dbReference type="PANTHER" id="PTHR39463">
    <property type="entry name" value="MEDUSA"/>
    <property type="match status" value="1"/>
</dbReference>
<dbReference type="InterPro" id="IPR055509">
    <property type="entry name" value="DUF7082"/>
</dbReference>
<feature type="region of interest" description="Disordered" evidence="1">
    <location>
        <begin position="425"/>
        <end position="466"/>
    </location>
</feature>